<dbReference type="InterPro" id="IPR023214">
    <property type="entry name" value="HAD_sf"/>
</dbReference>
<keyword evidence="2" id="KW-1185">Reference proteome</keyword>
<proteinExistence type="predicted"/>
<dbReference type="KEGG" id="vg:29080694"/>
<accession>A0A159B828</accession>
<dbReference type="RefSeq" id="YP_009289583.1">
    <property type="nucleotide sequence ID" value="NC_031095.1"/>
</dbReference>
<reference evidence="1 2" key="1">
    <citation type="submission" date="2015-04" db="EMBL/GenBank/DDBJ databases">
        <title>Complete Genome Sequence of K. oxytoca Bacteriophage PKO111.</title>
        <authorList>
            <person name="Lee J.-H."/>
            <person name="Park E.-A."/>
            <person name="Lee D.-H."/>
        </authorList>
    </citation>
    <scope>NUCLEOTIDE SEQUENCE [LARGE SCALE GENOMIC DNA]</scope>
</reference>
<protein>
    <submittedName>
        <fullName evidence="1">Uncharacterized protein</fullName>
    </submittedName>
</protein>
<evidence type="ECO:0000313" key="2">
    <source>
        <dbReference type="Proteomes" id="UP000202948"/>
    </source>
</evidence>
<gene>
    <name evidence="1" type="ORF">PKO111_182</name>
</gene>
<dbReference type="Proteomes" id="UP000202948">
    <property type="component" value="Segment"/>
</dbReference>
<organism evidence="1 2">
    <name type="scientific">Klebsiella phage PKO111</name>
    <dbReference type="NCBI Taxonomy" id="1654928"/>
    <lineage>
        <taxon>Viruses</taxon>
        <taxon>Duplodnaviria</taxon>
        <taxon>Heunggongvirae</taxon>
        <taxon>Uroviricota</taxon>
        <taxon>Caudoviricetes</taxon>
        <taxon>Pantevenvirales</taxon>
        <taxon>Straboviridae</taxon>
        <taxon>Tevenvirinae</taxon>
        <taxon>Jiaodavirus</taxon>
        <taxon>Jiaodavirus pko111</taxon>
    </lineage>
</organism>
<dbReference type="Gene3D" id="3.40.50.1000">
    <property type="entry name" value="HAD superfamily/HAD-like"/>
    <property type="match status" value="1"/>
</dbReference>
<dbReference type="SUPFAM" id="SSF56784">
    <property type="entry name" value="HAD-like"/>
    <property type="match status" value="1"/>
</dbReference>
<dbReference type="InterPro" id="IPR036412">
    <property type="entry name" value="HAD-like_sf"/>
</dbReference>
<evidence type="ECO:0000313" key="1">
    <source>
        <dbReference type="EMBL" id="AKJ73263.1"/>
    </source>
</evidence>
<name>A0A159B828_9CAUD</name>
<dbReference type="EMBL" id="KR269720">
    <property type="protein sequence ID" value="AKJ73263.1"/>
    <property type="molecule type" value="Genomic_DNA"/>
</dbReference>
<sequence>MSKPVIATDVDGIIVKWQSGLPYFAQKYNLPVEHILDMMTTEKFIKPAELFDCEEDLAVKLLLKYNNSDFIRYLAPYADALATVNKLKEKYDFVAITALGNSVDANLNRRFNLNALFPDAFTEIMVCDYDESKDALLEKAKVKYGDRIVCYVDDLPKHIAAASKVFEDTETRVFYMPRGEREGSVTAPGIMVEDWHQIVTCLESLKSVKKPQKSLSGMWEEAIKDQIRKEQHPFNWPPRQIPGDWWKQPIIPSIIPFSPGPHVPPGNDWWNNGRITCDNHQINC</sequence>
<dbReference type="GeneID" id="29080694"/>